<keyword evidence="6" id="KW-1185">Reference proteome</keyword>
<dbReference type="Proteomes" id="UP000295367">
    <property type="component" value="Unassembled WGS sequence"/>
</dbReference>
<accession>A0A4V2W0T0</accession>
<dbReference type="AlphaFoldDB" id="A0A4V2W0T0"/>
<dbReference type="PANTHER" id="PTHR30024:SF47">
    <property type="entry name" value="TAURINE-BINDING PERIPLASMIC PROTEIN"/>
    <property type="match status" value="1"/>
</dbReference>
<proteinExistence type="inferred from homology"/>
<keyword evidence="3" id="KW-0732">Signal</keyword>
<feature type="domain" description="SsuA/THI5-like" evidence="4">
    <location>
        <begin position="66"/>
        <end position="280"/>
    </location>
</feature>
<sequence>MCQLGSGVCLNIKIYATGDGMLIKFTNFVISALLISLSHAALAEERIVVSVPGPKNISYLPIDLIQKLGFDRDEGVKLLLLHTGGGAVALNHLITRNADFAVAGLPAAMSLRANGGDVVAVAAVDDAPLFVLMVRISLKTKIKRISDLKGLVIGVNTSTKNSKTTSQQLAELLLKSGGVSLDQVRIVPAGQNWEEQSSLILSGAADAIMGDEPFASRLLAEKKVFFLANLSQPESVKNIPGTHFLHAALETRSDVIANTPQKVEKMARMLQRTLKWIASHTPEDLVAKLEMSNADERSALLVSLKKYRHAYSIDGKFSTRQLKETEIFFQSSSEGDSNAQALRLETMVDDRWIGRSH</sequence>
<evidence type="ECO:0000259" key="4">
    <source>
        <dbReference type="Pfam" id="PF09084"/>
    </source>
</evidence>
<evidence type="ECO:0000256" key="3">
    <source>
        <dbReference type="ARBA" id="ARBA00022729"/>
    </source>
</evidence>
<dbReference type="InterPro" id="IPR015168">
    <property type="entry name" value="SsuA/THI5"/>
</dbReference>
<dbReference type="EMBL" id="SMCO01000032">
    <property type="protein sequence ID" value="TCV79969.1"/>
    <property type="molecule type" value="Genomic_DNA"/>
</dbReference>
<evidence type="ECO:0000256" key="1">
    <source>
        <dbReference type="ARBA" id="ARBA00004418"/>
    </source>
</evidence>
<dbReference type="GO" id="GO:0042918">
    <property type="term" value="P:alkanesulfonate transmembrane transport"/>
    <property type="evidence" value="ECO:0007669"/>
    <property type="project" value="TreeGrafter"/>
</dbReference>
<evidence type="ECO:0000313" key="5">
    <source>
        <dbReference type="EMBL" id="TCV79969.1"/>
    </source>
</evidence>
<organism evidence="5 6">
    <name type="scientific">Sulfurirhabdus autotrophica</name>
    <dbReference type="NCBI Taxonomy" id="1706046"/>
    <lineage>
        <taxon>Bacteria</taxon>
        <taxon>Pseudomonadati</taxon>
        <taxon>Pseudomonadota</taxon>
        <taxon>Betaproteobacteria</taxon>
        <taxon>Nitrosomonadales</taxon>
        <taxon>Sulfuricellaceae</taxon>
        <taxon>Sulfurirhabdus</taxon>
    </lineage>
</organism>
<name>A0A4V2W0T0_9PROT</name>
<protein>
    <submittedName>
        <fullName evidence="5">ABC-type nitrate/sulfonate/bicarbonate transport system substrate-binding protein</fullName>
    </submittedName>
</protein>
<gene>
    <name evidence="5" type="ORF">EDC63_13214</name>
</gene>
<dbReference type="GO" id="GO:0042597">
    <property type="term" value="C:periplasmic space"/>
    <property type="evidence" value="ECO:0007669"/>
    <property type="project" value="UniProtKB-SubCell"/>
</dbReference>
<dbReference type="SUPFAM" id="SSF53850">
    <property type="entry name" value="Periplasmic binding protein-like II"/>
    <property type="match status" value="1"/>
</dbReference>
<comment type="subcellular location">
    <subcellularLocation>
        <location evidence="1">Periplasm</location>
    </subcellularLocation>
</comment>
<comment type="similarity">
    <text evidence="2">Belongs to the bacterial solute-binding protein SsuA/TauA family.</text>
</comment>
<reference evidence="5 6" key="1">
    <citation type="submission" date="2019-03" db="EMBL/GenBank/DDBJ databases">
        <title>Genomic Encyclopedia of Type Strains, Phase IV (KMG-IV): sequencing the most valuable type-strain genomes for metagenomic binning, comparative biology and taxonomic classification.</title>
        <authorList>
            <person name="Goeker M."/>
        </authorList>
    </citation>
    <scope>NUCLEOTIDE SEQUENCE [LARGE SCALE GENOMIC DNA]</scope>
    <source>
        <strain evidence="5 6">DSM 100309</strain>
    </source>
</reference>
<dbReference type="Pfam" id="PF09084">
    <property type="entry name" value="NMT1"/>
    <property type="match status" value="1"/>
</dbReference>
<evidence type="ECO:0000313" key="6">
    <source>
        <dbReference type="Proteomes" id="UP000295367"/>
    </source>
</evidence>
<comment type="caution">
    <text evidence="5">The sequence shown here is derived from an EMBL/GenBank/DDBJ whole genome shotgun (WGS) entry which is preliminary data.</text>
</comment>
<dbReference type="Gene3D" id="3.40.190.10">
    <property type="entry name" value="Periplasmic binding protein-like II"/>
    <property type="match status" value="2"/>
</dbReference>
<dbReference type="PANTHER" id="PTHR30024">
    <property type="entry name" value="ALIPHATIC SULFONATES-BINDING PROTEIN-RELATED"/>
    <property type="match status" value="1"/>
</dbReference>
<evidence type="ECO:0000256" key="2">
    <source>
        <dbReference type="ARBA" id="ARBA00010742"/>
    </source>
</evidence>